<dbReference type="PANTHER" id="PTHR11802:SF454">
    <property type="entry name" value="SERINE CARBOXYPEPTIDASE-LIKE 50"/>
    <property type="match status" value="1"/>
</dbReference>
<comment type="similarity">
    <text evidence="1 2">Belongs to the peptidase S10 family.</text>
</comment>
<gene>
    <name evidence="3" type="ORF">LUZ61_014205</name>
</gene>
<organism evidence="3 4">
    <name type="scientific">Rhynchospora tenuis</name>
    <dbReference type="NCBI Taxonomy" id="198213"/>
    <lineage>
        <taxon>Eukaryota</taxon>
        <taxon>Viridiplantae</taxon>
        <taxon>Streptophyta</taxon>
        <taxon>Embryophyta</taxon>
        <taxon>Tracheophyta</taxon>
        <taxon>Spermatophyta</taxon>
        <taxon>Magnoliopsida</taxon>
        <taxon>Liliopsida</taxon>
        <taxon>Poales</taxon>
        <taxon>Cyperaceae</taxon>
        <taxon>Cyperoideae</taxon>
        <taxon>Rhynchosporeae</taxon>
        <taxon>Rhynchospora</taxon>
    </lineage>
</organism>
<feature type="chain" id="PRO_5041775352" description="Carboxypeptidase" evidence="2">
    <location>
        <begin position="25"/>
        <end position="450"/>
    </location>
</feature>
<dbReference type="EC" id="3.4.16.-" evidence="2"/>
<dbReference type="Pfam" id="PF00450">
    <property type="entry name" value="Peptidase_S10"/>
    <property type="match status" value="1"/>
</dbReference>
<accession>A0AAD5Z350</accession>
<reference evidence="3 4" key="1">
    <citation type="journal article" date="2022" name="Cell">
        <title>Repeat-based holocentromeres influence genome architecture and karyotype evolution.</title>
        <authorList>
            <person name="Hofstatter P.G."/>
            <person name="Thangavel G."/>
            <person name="Lux T."/>
            <person name="Neumann P."/>
            <person name="Vondrak T."/>
            <person name="Novak P."/>
            <person name="Zhang M."/>
            <person name="Costa L."/>
            <person name="Castellani M."/>
            <person name="Scott A."/>
            <person name="Toegelov H."/>
            <person name="Fuchs J."/>
            <person name="Mata-Sucre Y."/>
            <person name="Dias Y."/>
            <person name="Vanzela A.L.L."/>
            <person name="Huettel B."/>
            <person name="Almeida C.C.S."/>
            <person name="Simkova H."/>
            <person name="Souza G."/>
            <person name="Pedrosa-Harand A."/>
            <person name="Macas J."/>
            <person name="Mayer K.F.X."/>
            <person name="Houben A."/>
            <person name="Marques A."/>
        </authorList>
    </citation>
    <scope>NUCLEOTIDE SEQUENCE [LARGE SCALE GENOMIC DNA]</scope>
    <source>
        <tissue evidence="3">Leaves</tissue>
    </source>
</reference>
<feature type="signal peptide" evidence="2">
    <location>
        <begin position="1"/>
        <end position="24"/>
    </location>
</feature>
<dbReference type="FunFam" id="3.40.50.1820:FF:000163">
    <property type="entry name" value="Carboxypeptidase"/>
    <property type="match status" value="1"/>
</dbReference>
<dbReference type="PANTHER" id="PTHR11802">
    <property type="entry name" value="SERINE PROTEASE FAMILY S10 SERINE CARBOXYPEPTIDASE"/>
    <property type="match status" value="1"/>
</dbReference>
<evidence type="ECO:0000256" key="1">
    <source>
        <dbReference type="ARBA" id="ARBA00009431"/>
    </source>
</evidence>
<dbReference type="Proteomes" id="UP001210211">
    <property type="component" value="Unassembled WGS sequence"/>
</dbReference>
<keyword evidence="2" id="KW-0378">Hydrolase</keyword>
<dbReference type="EMBL" id="JAMRDG010000002">
    <property type="protein sequence ID" value="KAJ3685041.1"/>
    <property type="molecule type" value="Genomic_DNA"/>
</dbReference>
<dbReference type="InterPro" id="IPR029058">
    <property type="entry name" value="AB_hydrolase_fold"/>
</dbReference>
<proteinExistence type="inferred from homology"/>
<keyword evidence="2" id="KW-0645">Protease</keyword>
<name>A0AAD5Z350_9POAL</name>
<dbReference type="SUPFAM" id="SSF53474">
    <property type="entry name" value="alpha/beta-Hydrolases"/>
    <property type="match status" value="1"/>
</dbReference>
<dbReference type="Gene3D" id="3.40.50.1820">
    <property type="entry name" value="alpha/beta hydrolase"/>
    <property type="match status" value="1"/>
</dbReference>
<dbReference type="PRINTS" id="PR00724">
    <property type="entry name" value="CRBOXYPTASEC"/>
</dbReference>
<comment type="caution">
    <text evidence="3">The sequence shown here is derived from an EMBL/GenBank/DDBJ whole genome shotgun (WGS) entry which is preliminary data.</text>
</comment>
<evidence type="ECO:0000313" key="4">
    <source>
        <dbReference type="Proteomes" id="UP001210211"/>
    </source>
</evidence>
<evidence type="ECO:0000256" key="2">
    <source>
        <dbReference type="RuleBase" id="RU361156"/>
    </source>
</evidence>
<dbReference type="InterPro" id="IPR001563">
    <property type="entry name" value="Peptidase_S10"/>
</dbReference>
<dbReference type="PROSITE" id="PS00131">
    <property type="entry name" value="CARBOXYPEPT_SER_SER"/>
    <property type="match status" value="1"/>
</dbReference>
<evidence type="ECO:0000313" key="3">
    <source>
        <dbReference type="EMBL" id="KAJ3685041.1"/>
    </source>
</evidence>
<dbReference type="AlphaFoldDB" id="A0AAD5Z350"/>
<keyword evidence="2" id="KW-0121">Carboxypeptidase</keyword>
<dbReference type="InterPro" id="IPR018202">
    <property type="entry name" value="Ser_caboxypep_ser_AS"/>
</dbReference>
<sequence>MASLILSSLFFLLITSLLPTQLSSSSLYPTQALPTKSGYLPVTLSASSPISSSLYYAFYEAQQPISSLASTPLLLWLQGGPGCSSMVGNLFELGPWLLSSNSSSPSLYSNPFSWNRRFGLLFIDNPIGSGFSIAKSTSDIPRDQATVASHLWAGLQLFLASDVSFRSRPFYVSGESYAGKYVPSVSYYILKQNEIVPSKLKINLKGAAIGNGLTHPVVQVATHADSAYFTGLINAKQKLHMESLQDEAVKLTVAEKWEEASDARGTVLDWLQNVTGLATLYDMTKTKPYQTDVLSVFLNKREVQEALGVHEKINWEECSDQVAEVFHADIMKSTKYMVEELLKKTRVLLYQGIYDLRDGVVSTEAWMKQMNWEGLEGFLDAERKVWKVKRELFGYVQQYLNLSHVVISGAGHLVPADKGRSAQAMIEDWVMQRGLFVASEENAAQTRRFY</sequence>
<protein>
    <recommendedName>
        <fullName evidence="2">Carboxypeptidase</fullName>
        <ecNumber evidence="2">3.4.16.-</ecNumber>
    </recommendedName>
</protein>
<dbReference type="GO" id="GO:0004185">
    <property type="term" value="F:serine-type carboxypeptidase activity"/>
    <property type="evidence" value="ECO:0007669"/>
    <property type="project" value="UniProtKB-UniRule"/>
</dbReference>
<keyword evidence="4" id="KW-1185">Reference proteome</keyword>
<dbReference type="GO" id="GO:0006508">
    <property type="term" value="P:proteolysis"/>
    <property type="evidence" value="ECO:0007669"/>
    <property type="project" value="UniProtKB-KW"/>
</dbReference>
<keyword evidence="2" id="KW-0732">Signal</keyword>